<dbReference type="OrthoDB" id="549353at2759"/>
<dbReference type="Gene3D" id="3.30.420.610">
    <property type="entry name" value="LOTUS domain-like"/>
    <property type="match status" value="2"/>
</dbReference>
<dbReference type="GO" id="GO:0010468">
    <property type="term" value="P:regulation of gene expression"/>
    <property type="evidence" value="ECO:0007669"/>
    <property type="project" value="InterPro"/>
</dbReference>
<dbReference type="InterPro" id="IPR024768">
    <property type="entry name" value="Marf1"/>
</dbReference>
<feature type="region of interest" description="Disordered" evidence="1">
    <location>
        <begin position="350"/>
        <end position="372"/>
    </location>
</feature>
<reference evidence="3" key="1">
    <citation type="submission" date="2020-02" db="EMBL/GenBank/DDBJ databases">
        <authorList>
            <person name="Scholz U."/>
            <person name="Mascher M."/>
            <person name="Fiebig A."/>
        </authorList>
    </citation>
    <scope>NUCLEOTIDE SEQUENCE</scope>
</reference>
<feature type="region of interest" description="Disordered" evidence="1">
    <location>
        <begin position="1012"/>
        <end position="1037"/>
    </location>
</feature>
<dbReference type="PROSITE" id="PS51644">
    <property type="entry name" value="HTH_OST"/>
    <property type="match status" value="2"/>
</dbReference>
<feature type="compositionally biased region" description="Low complexity" evidence="1">
    <location>
        <begin position="359"/>
        <end position="370"/>
    </location>
</feature>
<feature type="region of interest" description="Disordered" evidence="1">
    <location>
        <begin position="938"/>
        <end position="977"/>
    </location>
</feature>
<dbReference type="EMBL" id="LR746268">
    <property type="protein sequence ID" value="CAA7396891.1"/>
    <property type="molecule type" value="Genomic_DNA"/>
</dbReference>
<dbReference type="InterPro" id="IPR021139">
    <property type="entry name" value="NYN"/>
</dbReference>
<feature type="region of interest" description="Disordered" evidence="1">
    <location>
        <begin position="475"/>
        <end position="519"/>
    </location>
</feature>
<dbReference type="PANTHER" id="PTHR14379">
    <property type="entry name" value="LIMKAIN B LKAP"/>
    <property type="match status" value="1"/>
</dbReference>
<dbReference type="Pfam" id="PF14418">
    <property type="entry name" value="OHA"/>
    <property type="match status" value="1"/>
</dbReference>
<evidence type="ECO:0000256" key="1">
    <source>
        <dbReference type="SAM" id="MobiDB-lite"/>
    </source>
</evidence>
<dbReference type="AlphaFoldDB" id="A0A7I8KGT2"/>
<feature type="domain" description="HTH OST-type" evidence="2">
    <location>
        <begin position="275"/>
        <end position="348"/>
    </location>
</feature>
<dbReference type="CDD" id="cd10910">
    <property type="entry name" value="PIN_limkain_b1_N_like"/>
    <property type="match status" value="1"/>
</dbReference>
<dbReference type="PANTHER" id="PTHR14379:SF6">
    <property type="entry name" value="EMB|CAB71880.1"/>
    <property type="match status" value="1"/>
</dbReference>
<name>A0A7I8KGT2_SPIIN</name>
<feature type="compositionally biased region" description="Polar residues" evidence="1">
    <location>
        <begin position="748"/>
        <end position="766"/>
    </location>
</feature>
<dbReference type="GO" id="GO:0004540">
    <property type="term" value="F:RNA nuclease activity"/>
    <property type="evidence" value="ECO:0007669"/>
    <property type="project" value="InterPro"/>
</dbReference>
<dbReference type="Pfam" id="PF12872">
    <property type="entry name" value="OST-HTH"/>
    <property type="match status" value="2"/>
</dbReference>
<keyword evidence="4" id="KW-1185">Reference proteome</keyword>
<accession>A0A7I8KGT2</accession>
<dbReference type="Proteomes" id="UP000663760">
    <property type="component" value="Chromosome 5"/>
</dbReference>
<evidence type="ECO:0000313" key="4">
    <source>
        <dbReference type="Proteomes" id="UP000663760"/>
    </source>
</evidence>
<dbReference type="CDD" id="cd08824">
    <property type="entry name" value="LOTUS"/>
    <property type="match status" value="2"/>
</dbReference>
<feature type="domain" description="HTH OST-type" evidence="2">
    <location>
        <begin position="849"/>
        <end position="924"/>
    </location>
</feature>
<protein>
    <recommendedName>
        <fullName evidence="2">HTH OST-type domain-containing protein</fullName>
    </recommendedName>
</protein>
<evidence type="ECO:0000259" key="2">
    <source>
        <dbReference type="PROSITE" id="PS51644"/>
    </source>
</evidence>
<proteinExistence type="predicted"/>
<feature type="region of interest" description="Disordered" evidence="1">
    <location>
        <begin position="748"/>
        <end position="769"/>
    </location>
</feature>
<feature type="region of interest" description="Disordered" evidence="1">
    <location>
        <begin position="439"/>
        <end position="459"/>
    </location>
</feature>
<dbReference type="Gene3D" id="3.40.50.1010">
    <property type="entry name" value="5'-nuclease"/>
    <property type="match status" value="1"/>
</dbReference>
<dbReference type="GO" id="GO:0005777">
    <property type="term" value="C:peroxisome"/>
    <property type="evidence" value="ECO:0007669"/>
    <property type="project" value="InterPro"/>
</dbReference>
<sequence length="1097" mass="120321">MRVGNGQGLLLYLYSPSRRSACSHVFLFRCGSGDEFRRWRTGNFSTSSSATNSYPSHSQWRHHDEESKSVKVAVWWDFENCSIPSGVNAFRVPHRITSALRAHGIRGPVSITAFGDVAQLSRSTQEALYTSGVCLNHVPNCGKNSSDRSLLADLVYWVAQNPPPVHFFLISGDGDFANILHRLRMNNYNILLASGDGASGALCSAATLMWQWNSLVRGDSLTGRHFNHSPDGLHGSWYGHYKGALDNPFPDGEQTNIMPPEEPTEFLTDFKPRQIPKALVNGIRQVLFSHPDGISLSELRSELKRNNIVLEKDYFGHRKFSHLLLSMPNILKFKFNPGDTQPLVHGLHQRSVSQSEPNSKPSAVVASKSSGGDGKSFFLPRKATEKHFTLESDLSTSFRNSIDADGPHIATSAEESLALCKGADGVTIHQKDDVTASCKEVDKKSGESQSSKKQNEEISTSEGIFGGLWKKLMGKRGGSAKENTNKIESGRASGVVSENIGGSSPEEMQPGKCIDRPNLNQNSISLSSLSGKDTLHSNIDVMEDKDKIVDCPPVPSGNSWDSGTAVKQDENSRKSGLFSHIFEWFRSWKASSRASEKLQGNISEYVNQSVEGQGPDQHGICCTNVTLPGIQAEHHNLFSKPHFWDSMESFLGTSKASDLISKSRTREELMRGLQREGPLVLTALKEGHLCQLVNLLIAEKKWLEESTSQAYPFKLMLPTKRVCVPSHANGVNGLRSIFSDKIFRSNSEATSKQSTRDQPWNPSSGSLEGRVPKGIAELRDWFSRIHESSDSALASEDYERRFEGEFGRKLDSLVYGYFTADDLVAACSVEAESSPRSVGSCPKISRADTLSDCKTLLTDFLEHHPSGFNIGLFRPMFFKRYGYVLDYQALGYPKLASLLQIMPGVRIESSLVLPAEALHPDSADQKAVNGAESEVWDELGPLSGCDGRGGETAESWEVSEAEASDPQESSRKRAHGRSKNVSALLEVLDGYYSRQREQGGGREDRVLFAEGQTEGGLRAEEGDGSAAGRTQVAEQPVDFSVCGGSYAEASDLPTRKRSISFVSDSKEEEESASSLVGKVRKPGDSRSKNKLDTLGTA</sequence>
<dbReference type="InterPro" id="IPR025677">
    <property type="entry name" value="OST-HTH-assoc_dom"/>
</dbReference>
<dbReference type="InterPro" id="IPR025605">
    <property type="entry name" value="OST-HTH/LOTUS_dom"/>
</dbReference>
<feature type="region of interest" description="Disordered" evidence="1">
    <location>
        <begin position="1053"/>
        <end position="1097"/>
    </location>
</feature>
<dbReference type="InterPro" id="IPR041966">
    <property type="entry name" value="LOTUS-like"/>
</dbReference>
<organism evidence="3 4">
    <name type="scientific">Spirodela intermedia</name>
    <name type="common">Intermediate duckweed</name>
    <dbReference type="NCBI Taxonomy" id="51605"/>
    <lineage>
        <taxon>Eukaryota</taxon>
        <taxon>Viridiplantae</taxon>
        <taxon>Streptophyta</taxon>
        <taxon>Embryophyta</taxon>
        <taxon>Tracheophyta</taxon>
        <taxon>Spermatophyta</taxon>
        <taxon>Magnoliopsida</taxon>
        <taxon>Liliopsida</taxon>
        <taxon>Araceae</taxon>
        <taxon>Lemnoideae</taxon>
        <taxon>Spirodela</taxon>
    </lineage>
</organism>
<dbReference type="Pfam" id="PF01936">
    <property type="entry name" value="NYN"/>
    <property type="match status" value="1"/>
</dbReference>
<evidence type="ECO:0000313" key="3">
    <source>
        <dbReference type="EMBL" id="CAA7396891.1"/>
    </source>
</evidence>
<feature type="compositionally biased region" description="Basic and acidic residues" evidence="1">
    <location>
        <begin position="1081"/>
        <end position="1091"/>
    </location>
</feature>
<gene>
    <name evidence="3" type="ORF">SI8410_05007554</name>
</gene>